<evidence type="ECO:0000256" key="1">
    <source>
        <dbReference type="ARBA" id="ARBA00022741"/>
    </source>
</evidence>
<keyword evidence="5" id="KW-0812">Transmembrane</keyword>
<dbReference type="InterPro" id="IPR027417">
    <property type="entry name" value="P-loop_NTPase"/>
</dbReference>
<feature type="transmembrane region" description="Helical" evidence="5">
    <location>
        <begin position="243"/>
        <end position="264"/>
    </location>
</feature>
<dbReference type="GO" id="GO:0140664">
    <property type="term" value="F:ATP-dependent DNA damage sensor activity"/>
    <property type="evidence" value="ECO:0007669"/>
    <property type="project" value="InterPro"/>
</dbReference>
<dbReference type="GO" id="GO:0030983">
    <property type="term" value="F:mismatched DNA binding"/>
    <property type="evidence" value="ECO:0007669"/>
    <property type="project" value="InterPro"/>
</dbReference>
<dbReference type="GO" id="GO:0005829">
    <property type="term" value="C:cytosol"/>
    <property type="evidence" value="ECO:0007669"/>
    <property type="project" value="TreeGrafter"/>
</dbReference>
<keyword evidence="1" id="KW-0547">Nucleotide-binding</keyword>
<dbReference type="Proteomes" id="UP000094296">
    <property type="component" value="Unassembled WGS sequence"/>
</dbReference>
<dbReference type="OrthoDB" id="9802448at2"/>
<dbReference type="SMART" id="SM00534">
    <property type="entry name" value="MUTSac"/>
    <property type="match status" value="1"/>
</dbReference>
<dbReference type="InterPro" id="IPR045076">
    <property type="entry name" value="MutS"/>
</dbReference>
<sequence>MQGKQEFQQEVDKYQQQEEQLKKRLDTLSHIRLGTFLIGAALAGWLYFQGNDAAGTLTLAVFGAAFIYWVISHSRTKKELLRTRCRIQINQQYMDRLSGSWISFKDRGMDFVQPEHPFTSDLDVFGNSSLFQLINVGNTYYGRKILADFLATPTKNIEEIRQRQAAVSELATKYEFTQELQAEGMMAERISQHPEGFIATIVKRVDIDGLRKWKALFYILPALTIASIIALVIGVGVSPYVPLGLIIVQLILTAVGFFRAAAFLSDVYTFRESIEAYRKFITLVERESFTNSYLEQLKAKMHSRNKPVSKQLEDLEKVGTAIDMRHSALLYFLLNALLLWDYHCLFALDKWKKNHATGVRTWLETIGELEALSSLAVIHKLNPNWAFPEFTTQELVVDCQDIGHPLINVEQRVCNDMSIKNSLGIITGSNMSGKTTMLRTIGINLVLAYSGAPVCAKRMQCALVDIFTSMRITDDLNSGISSFYAELLRIKKIIEHSHTKQPMLFLIDEIFRGTNSQDRILGAKSVMKNLSKDWVIGLISTHDFELCDLENEPNISIKNYHFTEHYVNNEIKFDYKLRAGRCSTTNAKYLMKMVGIQLAEI</sequence>
<dbReference type="GO" id="GO:0005524">
    <property type="term" value="F:ATP binding"/>
    <property type="evidence" value="ECO:0007669"/>
    <property type="project" value="UniProtKB-KW"/>
</dbReference>
<dbReference type="SUPFAM" id="SSF52540">
    <property type="entry name" value="P-loop containing nucleoside triphosphate hydrolases"/>
    <property type="match status" value="1"/>
</dbReference>
<feature type="domain" description="DNA mismatch repair proteins mutS family" evidence="6">
    <location>
        <begin position="421"/>
        <end position="600"/>
    </location>
</feature>
<dbReference type="Pfam" id="PF00488">
    <property type="entry name" value="MutS_V"/>
    <property type="match status" value="1"/>
</dbReference>
<dbReference type="RefSeq" id="WP_069642619.1">
    <property type="nucleotide sequence ID" value="NZ_MIJE01000006.1"/>
</dbReference>
<dbReference type="AlphaFoldDB" id="A0A1E5G4R8"/>
<evidence type="ECO:0000256" key="5">
    <source>
        <dbReference type="SAM" id="Phobius"/>
    </source>
</evidence>
<feature type="transmembrane region" description="Helical" evidence="5">
    <location>
        <begin position="31"/>
        <end position="48"/>
    </location>
</feature>
<evidence type="ECO:0000256" key="3">
    <source>
        <dbReference type="ARBA" id="ARBA00023125"/>
    </source>
</evidence>
<accession>A0A1E5G4R8</accession>
<name>A0A1E5G4R8_9FIRM</name>
<dbReference type="SUPFAM" id="SSF48334">
    <property type="entry name" value="DNA repair protein MutS, domain III"/>
    <property type="match status" value="1"/>
</dbReference>
<dbReference type="STRING" id="766136.BHF68_14310"/>
<evidence type="ECO:0000256" key="4">
    <source>
        <dbReference type="SAM" id="Coils"/>
    </source>
</evidence>
<dbReference type="GO" id="GO:0006298">
    <property type="term" value="P:mismatch repair"/>
    <property type="evidence" value="ECO:0007669"/>
    <property type="project" value="InterPro"/>
</dbReference>
<dbReference type="InterPro" id="IPR036187">
    <property type="entry name" value="DNA_mismatch_repair_MutS_sf"/>
</dbReference>
<dbReference type="PANTHER" id="PTHR11361">
    <property type="entry name" value="DNA MISMATCH REPAIR PROTEIN MUTS FAMILY MEMBER"/>
    <property type="match status" value="1"/>
</dbReference>
<feature type="transmembrane region" description="Helical" evidence="5">
    <location>
        <begin position="54"/>
        <end position="71"/>
    </location>
</feature>
<evidence type="ECO:0000313" key="8">
    <source>
        <dbReference type="Proteomes" id="UP000094296"/>
    </source>
</evidence>
<feature type="transmembrane region" description="Helical" evidence="5">
    <location>
        <begin position="215"/>
        <end position="237"/>
    </location>
</feature>
<dbReference type="PANTHER" id="PTHR11361:SF99">
    <property type="entry name" value="DNA MISMATCH REPAIR PROTEIN"/>
    <property type="match status" value="1"/>
</dbReference>
<keyword evidence="2" id="KW-0067">ATP-binding</keyword>
<dbReference type="FunFam" id="3.40.50.300:FF:001552">
    <property type="entry name" value="Mismatch repair ATPase (MutS family)"/>
    <property type="match status" value="1"/>
</dbReference>
<dbReference type="CDD" id="cd03283">
    <property type="entry name" value="ABC_MutS-like"/>
    <property type="match status" value="1"/>
</dbReference>
<dbReference type="EMBL" id="MIJE01000006">
    <property type="protein sequence ID" value="OEF97671.1"/>
    <property type="molecule type" value="Genomic_DNA"/>
</dbReference>
<evidence type="ECO:0000313" key="7">
    <source>
        <dbReference type="EMBL" id="OEF97671.1"/>
    </source>
</evidence>
<feature type="coiled-coil region" evidence="4">
    <location>
        <begin position="4"/>
        <end position="31"/>
    </location>
</feature>
<protein>
    <submittedName>
        <fullName evidence="7">DNA mismatch repair protein MutS</fullName>
    </submittedName>
</protein>
<keyword evidence="3" id="KW-0238">DNA-binding</keyword>
<comment type="caution">
    <text evidence="7">The sequence shown here is derived from an EMBL/GenBank/DDBJ whole genome shotgun (WGS) entry which is preliminary data.</text>
</comment>
<keyword evidence="8" id="KW-1185">Reference proteome</keyword>
<evidence type="ECO:0000259" key="6">
    <source>
        <dbReference type="SMART" id="SM00534"/>
    </source>
</evidence>
<keyword evidence="5" id="KW-1133">Transmembrane helix</keyword>
<feature type="transmembrane region" description="Helical" evidence="5">
    <location>
        <begin position="328"/>
        <end position="348"/>
    </location>
</feature>
<keyword evidence="5" id="KW-0472">Membrane</keyword>
<keyword evidence="4" id="KW-0175">Coiled coil</keyword>
<organism evidence="7 8">
    <name type="scientific">Desulfuribacillus alkaliarsenatis</name>
    <dbReference type="NCBI Taxonomy" id="766136"/>
    <lineage>
        <taxon>Bacteria</taxon>
        <taxon>Bacillati</taxon>
        <taxon>Bacillota</taxon>
        <taxon>Desulfuribacillia</taxon>
        <taxon>Desulfuribacillales</taxon>
        <taxon>Desulfuribacillaceae</taxon>
        <taxon>Desulfuribacillus</taxon>
    </lineage>
</organism>
<dbReference type="Gene3D" id="1.10.1420.10">
    <property type="match status" value="1"/>
</dbReference>
<dbReference type="InterPro" id="IPR000432">
    <property type="entry name" value="DNA_mismatch_repair_MutS_C"/>
</dbReference>
<proteinExistence type="predicted"/>
<evidence type="ECO:0000256" key="2">
    <source>
        <dbReference type="ARBA" id="ARBA00022840"/>
    </source>
</evidence>
<dbReference type="Gene3D" id="3.40.50.300">
    <property type="entry name" value="P-loop containing nucleotide triphosphate hydrolases"/>
    <property type="match status" value="1"/>
</dbReference>
<gene>
    <name evidence="7" type="ORF">BHF68_14310</name>
</gene>
<reference evidence="7 8" key="1">
    <citation type="submission" date="2016-09" db="EMBL/GenBank/DDBJ databases">
        <title>Draft genome sequence for the type strain of Desulfuribacillus alkaliarsenatis AHT28, an obligately anaerobic, sulfidogenic bacterium isolated from Russian soda lake sediments.</title>
        <authorList>
            <person name="Abin C.A."/>
            <person name="Hollibaugh J.T."/>
        </authorList>
    </citation>
    <scope>NUCLEOTIDE SEQUENCE [LARGE SCALE GENOMIC DNA]</scope>
    <source>
        <strain evidence="7 8">AHT28</strain>
    </source>
</reference>